<evidence type="ECO:0000259" key="12">
    <source>
        <dbReference type="Pfam" id="PF04406"/>
    </source>
</evidence>
<protein>
    <recommendedName>
        <fullName evidence="4">DNA topoisomerase (ATP-hydrolyzing)</fullName>
        <ecNumber evidence="4">5.6.2.2</ecNumber>
    </recommendedName>
</protein>
<dbReference type="EMBL" id="JADXDR010000058">
    <property type="protein sequence ID" value="KAI7841933.1"/>
    <property type="molecule type" value="Genomic_DNA"/>
</dbReference>
<keyword evidence="7 10" id="KW-0799">Topoisomerase</keyword>
<dbReference type="EC" id="5.6.2.2" evidence="4"/>
<dbReference type="GO" id="GO:0046872">
    <property type="term" value="F:metal ion binding"/>
    <property type="evidence" value="ECO:0007669"/>
    <property type="project" value="UniProtKB-KW"/>
</dbReference>
<feature type="region of interest" description="Disordered" evidence="11">
    <location>
        <begin position="15"/>
        <end position="37"/>
    </location>
</feature>
<evidence type="ECO:0000256" key="11">
    <source>
        <dbReference type="SAM" id="MobiDB-lite"/>
    </source>
</evidence>
<comment type="cofactor">
    <cofactor evidence="2">
        <name>Mg(2+)</name>
        <dbReference type="ChEBI" id="CHEBI:18420"/>
    </cofactor>
</comment>
<dbReference type="Proteomes" id="UP001205105">
    <property type="component" value="Unassembled WGS sequence"/>
</dbReference>
<dbReference type="GO" id="GO:0000706">
    <property type="term" value="P:meiotic DNA double-strand break processing"/>
    <property type="evidence" value="ECO:0007669"/>
    <property type="project" value="TreeGrafter"/>
</dbReference>
<feature type="compositionally biased region" description="Acidic residues" evidence="11">
    <location>
        <begin position="19"/>
        <end position="37"/>
    </location>
</feature>
<comment type="catalytic activity">
    <reaction evidence="1 10">
        <text>ATP-dependent breakage, passage and rejoining of double-stranded DNA.</text>
        <dbReference type="EC" id="5.6.2.2"/>
    </reaction>
</comment>
<comment type="caution">
    <text evidence="14">The sequence shown here is derived from an EMBL/GenBank/DDBJ whole genome shotgun (WGS) entry which is preliminary data.</text>
</comment>
<evidence type="ECO:0000256" key="9">
    <source>
        <dbReference type="ARBA" id="ARBA00023235"/>
    </source>
</evidence>
<name>A0AAD5DT67_9CHLO</name>
<dbReference type="PANTHER" id="PTHR10848:SF0">
    <property type="entry name" value="MEIOTIC RECOMBINATION PROTEIN SPO11"/>
    <property type="match status" value="1"/>
</dbReference>
<accession>A0AAD5DT67</accession>
<feature type="active site" description="O-(5'-phospho-DNA)-tyrosine intermediate" evidence="10">
    <location>
        <position position="154"/>
    </location>
</feature>
<dbReference type="PROSITE" id="PS52041">
    <property type="entry name" value="TOPO_IIB"/>
    <property type="match status" value="1"/>
</dbReference>
<sequence length="392" mass="41896">MDALLAQYGFGGLGGYSQAEDEEEGEQAWAEEDAGDEAEATAAEGILSFDADAAEVLRRIRSATLWFVSQLSEGRLPDIQLVNQAPEAGSQGGEGGDSTQPRPLRSAAAPQRCLSLLGRHPESAEQVARLWILLSLVHDQLVRGEQATQRELWYKLKTCEVFRSPRDVGEAVQDAISLLQVPRSALGITASSKGLVAGRLVIHDQRTGTETDCATSGSGGVAIPGDIARITRDYAFQTDAQLILVIEKDAVAFLSCLSSAFPHLPLVGLVDWNPAGTRFGGCNILCIYRFGSQRMGLESPHYALPALRWLGARSTQLRQADADSFQELTARDRSQATNLAASLATPAPEWAAELQAMLASGSKAEIEALDTVGGAADLPDLLLHCLEQGDCI</sequence>
<dbReference type="InterPro" id="IPR002815">
    <property type="entry name" value="Spo11/TopoVI_A"/>
</dbReference>
<keyword evidence="15" id="KW-1185">Reference proteome</keyword>
<dbReference type="CDD" id="cd00223">
    <property type="entry name" value="TOPRIM_TopoIIB_SPO"/>
    <property type="match status" value="1"/>
</dbReference>
<comment type="similarity">
    <text evidence="3 10">Belongs to the TOP6A family.</text>
</comment>
<keyword evidence="8 10" id="KW-0238">DNA-binding</keyword>
<dbReference type="InterPro" id="IPR036388">
    <property type="entry name" value="WH-like_DNA-bd_sf"/>
</dbReference>
<keyword evidence="9 10" id="KW-0413">Isomerase</keyword>
<dbReference type="SUPFAM" id="SSF56726">
    <property type="entry name" value="DNA topoisomerase IV, alpha subunit"/>
    <property type="match status" value="1"/>
</dbReference>
<reference evidence="14" key="1">
    <citation type="submission" date="2020-11" db="EMBL/GenBank/DDBJ databases">
        <title>Chlorella ohadii genome sequencing and assembly.</title>
        <authorList>
            <person name="Murik O."/>
            <person name="Treves H."/>
            <person name="Kedem I."/>
            <person name="Shotland Y."/>
            <person name="Kaplan A."/>
        </authorList>
    </citation>
    <scope>NUCLEOTIDE SEQUENCE</scope>
    <source>
        <strain evidence="14">1</strain>
    </source>
</reference>
<evidence type="ECO:0000259" key="13">
    <source>
        <dbReference type="Pfam" id="PF21180"/>
    </source>
</evidence>
<evidence type="ECO:0000256" key="6">
    <source>
        <dbReference type="ARBA" id="ARBA00022842"/>
    </source>
</evidence>
<evidence type="ECO:0000256" key="4">
    <source>
        <dbReference type="ARBA" id="ARBA00012895"/>
    </source>
</evidence>
<keyword evidence="5" id="KW-0479">Metal-binding</keyword>
<evidence type="ECO:0000256" key="5">
    <source>
        <dbReference type="ARBA" id="ARBA00022723"/>
    </source>
</evidence>
<dbReference type="GO" id="GO:0003677">
    <property type="term" value="F:DNA binding"/>
    <property type="evidence" value="ECO:0007669"/>
    <property type="project" value="UniProtKB-UniRule"/>
</dbReference>
<evidence type="ECO:0000313" key="15">
    <source>
        <dbReference type="Proteomes" id="UP001205105"/>
    </source>
</evidence>
<feature type="domain" description="Spo11/DNA topoisomerase VI subunit A N-terminal" evidence="12">
    <location>
        <begin position="126"/>
        <end position="188"/>
    </location>
</feature>
<dbReference type="GO" id="GO:0007131">
    <property type="term" value="P:reciprocal meiotic recombination"/>
    <property type="evidence" value="ECO:0007669"/>
    <property type="project" value="TreeGrafter"/>
</dbReference>
<dbReference type="GO" id="GO:0042138">
    <property type="term" value="P:meiotic DNA double-strand break formation"/>
    <property type="evidence" value="ECO:0007669"/>
    <property type="project" value="TreeGrafter"/>
</dbReference>
<keyword evidence="6" id="KW-0460">Magnesium</keyword>
<feature type="region of interest" description="Disordered" evidence="11">
    <location>
        <begin position="86"/>
        <end position="105"/>
    </location>
</feature>
<evidence type="ECO:0000313" key="14">
    <source>
        <dbReference type="EMBL" id="KAI7841933.1"/>
    </source>
</evidence>
<dbReference type="Pfam" id="PF04406">
    <property type="entry name" value="TP6A_N"/>
    <property type="match status" value="1"/>
</dbReference>
<dbReference type="InterPro" id="IPR036078">
    <property type="entry name" value="Spo11/TopoVI_A_sf"/>
</dbReference>
<dbReference type="GO" id="GO:0000228">
    <property type="term" value="C:nuclear chromosome"/>
    <property type="evidence" value="ECO:0007669"/>
    <property type="project" value="TreeGrafter"/>
</dbReference>
<evidence type="ECO:0000256" key="3">
    <source>
        <dbReference type="ARBA" id="ARBA00006559"/>
    </source>
</evidence>
<organism evidence="14 15">
    <name type="scientific">Chlorella ohadii</name>
    <dbReference type="NCBI Taxonomy" id="2649997"/>
    <lineage>
        <taxon>Eukaryota</taxon>
        <taxon>Viridiplantae</taxon>
        <taxon>Chlorophyta</taxon>
        <taxon>core chlorophytes</taxon>
        <taxon>Trebouxiophyceae</taxon>
        <taxon>Chlorellales</taxon>
        <taxon>Chlorellaceae</taxon>
        <taxon>Chlorella clade</taxon>
        <taxon>Chlorella</taxon>
    </lineage>
</organism>
<evidence type="ECO:0000256" key="7">
    <source>
        <dbReference type="ARBA" id="ARBA00023029"/>
    </source>
</evidence>
<dbReference type="InterPro" id="IPR013049">
    <property type="entry name" value="Spo11/TopoVI_A_N"/>
</dbReference>
<feature type="domain" description="Topoisomerase 6 subunit A/Spo11 TOPRIM" evidence="13">
    <location>
        <begin position="254"/>
        <end position="372"/>
    </location>
</feature>
<dbReference type="InterPro" id="IPR034136">
    <property type="entry name" value="TOPRIM_Topo6A/Spo11"/>
</dbReference>
<evidence type="ECO:0000256" key="2">
    <source>
        <dbReference type="ARBA" id="ARBA00001946"/>
    </source>
</evidence>
<evidence type="ECO:0000256" key="10">
    <source>
        <dbReference type="PROSITE-ProRule" id="PRU01385"/>
    </source>
</evidence>
<dbReference type="Gene3D" id="3.40.1360.10">
    <property type="match status" value="2"/>
</dbReference>
<proteinExistence type="inferred from homology"/>
<dbReference type="GO" id="GO:0003918">
    <property type="term" value="F:DNA topoisomerase type II (double strand cut, ATP-hydrolyzing) activity"/>
    <property type="evidence" value="ECO:0007669"/>
    <property type="project" value="UniProtKB-UniRule"/>
</dbReference>
<evidence type="ECO:0000256" key="1">
    <source>
        <dbReference type="ARBA" id="ARBA00000185"/>
    </source>
</evidence>
<dbReference type="AlphaFoldDB" id="A0AAD5DT67"/>
<dbReference type="Gene3D" id="1.10.10.10">
    <property type="entry name" value="Winged helix-like DNA-binding domain superfamily/Winged helix DNA-binding domain"/>
    <property type="match status" value="1"/>
</dbReference>
<gene>
    <name evidence="14" type="ORF">COHA_004460</name>
</gene>
<dbReference type="PANTHER" id="PTHR10848">
    <property type="entry name" value="MEIOTIC RECOMBINATION PROTEIN SPO11"/>
    <property type="match status" value="1"/>
</dbReference>
<evidence type="ECO:0000256" key="8">
    <source>
        <dbReference type="ARBA" id="ARBA00023125"/>
    </source>
</evidence>
<dbReference type="Pfam" id="PF21180">
    <property type="entry name" value="TOP6A-Spo11_Toprim"/>
    <property type="match status" value="1"/>
</dbReference>
<dbReference type="GO" id="GO:0005524">
    <property type="term" value="F:ATP binding"/>
    <property type="evidence" value="ECO:0007669"/>
    <property type="project" value="InterPro"/>
</dbReference>